<dbReference type="Gene3D" id="3.30.1150.10">
    <property type="match status" value="1"/>
</dbReference>
<evidence type="ECO:0000256" key="1">
    <source>
        <dbReference type="SAM" id="MobiDB-lite"/>
    </source>
</evidence>
<evidence type="ECO:0000313" key="4">
    <source>
        <dbReference type="Proteomes" id="UP000722750"/>
    </source>
</evidence>
<feature type="region of interest" description="Disordered" evidence="1">
    <location>
        <begin position="65"/>
        <end position="135"/>
    </location>
</feature>
<keyword evidence="2" id="KW-0472">Membrane</keyword>
<dbReference type="Pfam" id="PF13103">
    <property type="entry name" value="TonB_2"/>
    <property type="match status" value="1"/>
</dbReference>
<organism evidence="3 4">
    <name type="scientific">Candidatus Scalindua arabica</name>
    <dbReference type="NCBI Taxonomy" id="1127984"/>
    <lineage>
        <taxon>Bacteria</taxon>
        <taxon>Pseudomonadati</taxon>
        <taxon>Planctomycetota</taxon>
        <taxon>Candidatus Brocadiia</taxon>
        <taxon>Candidatus Brocadiales</taxon>
        <taxon>Candidatus Scalinduaceae</taxon>
        <taxon>Candidatus Scalindua</taxon>
    </lineage>
</organism>
<accession>A0A941W060</accession>
<dbReference type="EMBL" id="JAANXD010000025">
    <property type="protein sequence ID" value="MBS1257427.1"/>
    <property type="molecule type" value="Genomic_DNA"/>
</dbReference>
<gene>
    <name evidence="3" type="ORF">MAG551_00471</name>
</gene>
<feature type="compositionally biased region" description="Acidic residues" evidence="1">
    <location>
        <begin position="72"/>
        <end position="84"/>
    </location>
</feature>
<feature type="transmembrane region" description="Helical" evidence="2">
    <location>
        <begin position="14"/>
        <end position="31"/>
    </location>
</feature>
<protein>
    <recommendedName>
        <fullName evidence="5">TonB C-terminal domain-containing protein</fullName>
    </recommendedName>
</protein>
<sequence>MHSKPHFVYENKTVFIYFLTISGIIHLIFVFSSSSLSHLLKTSHDFGDNISRKKNYVIEIDLGSEKEKEESIQSEEEPEEEAGEDKENIPEEKRQLFVDTPDDAIDEETQADTNKIGEKGSIARDMYTGDDNVNDKPRLESDVDFPGEVPEELASAAFQESGLPVEASYGESSEDVVEDIAQPIFEEVTVDSLTEVPEVSDGEESPVDNEIEPFEEMQNEPVVQDIEEGDIDRIESAALESDVVIIEPEPLENMEDEVDIVEEETEKIIEPVEEYIETASIPKDMMSEIIEDSKESIADKVQNSITASEPQTYNIPAGDDAPFFEDKISNSAITGAESFNIKKHEYAPYYKHIKDKIRLYWLLQFGTDASINQETNDFKPVVVTFKALPSGKITDVKIVDSVGNELLASKVQSSIQNTPLDKFPEYIDEKFINVKFSYYFF</sequence>
<feature type="compositionally biased region" description="Acidic residues" evidence="1">
    <location>
        <begin position="100"/>
        <end position="110"/>
    </location>
</feature>
<reference evidence="3" key="1">
    <citation type="journal article" date="2021" name="ISME J.">
        <title>Fine-scale metabolic discontinuity in a stratified prokaryote microbiome of a Red Sea deep halocline.</title>
        <authorList>
            <person name="Michoud G."/>
            <person name="Ngugi D.K."/>
            <person name="Barozzi A."/>
            <person name="Merlino G."/>
            <person name="Calleja M.L."/>
            <person name="Delgado-Huertas A."/>
            <person name="Moran X.A.G."/>
            <person name="Daffonchio D."/>
        </authorList>
    </citation>
    <scope>NUCLEOTIDE SEQUENCE</scope>
    <source>
        <strain evidence="3">SuakinDeep_MAG55_1</strain>
    </source>
</reference>
<evidence type="ECO:0000256" key="2">
    <source>
        <dbReference type="SAM" id="Phobius"/>
    </source>
</evidence>
<comment type="caution">
    <text evidence="3">The sequence shown here is derived from an EMBL/GenBank/DDBJ whole genome shotgun (WGS) entry which is preliminary data.</text>
</comment>
<dbReference type="Proteomes" id="UP000722750">
    <property type="component" value="Unassembled WGS sequence"/>
</dbReference>
<feature type="compositionally biased region" description="Basic and acidic residues" evidence="1">
    <location>
        <begin position="85"/>
        <end position="96"/>
    </location>
</feature>
<evidence type="ECO:0008006" key="5">
    <source>
        <dbReference type="Google" id="ProtNLM"/>
    </source>
</evidence>
<proteinExistence type="predicted"/>
<dbReference type="AlphaFoldDB" id="A0A941W060"/>
<dbReference type="SUPFAM" id="SSF74653">
    <property type="entry name" value="TolA/TonB C-terminal domain"/>
    <property type="match status" value="1"/>
</dbReference>
<name>A0A941W060_9BACT</name>
<evidence type="ECO:0000313" key="3">
    <source>
        <dbReference type="EMBL" id="MBS1257427.1"/>
    </source>
</evidence>
<keyword evidence="2" id="KW-0812">Transmembrane</keyword>
<keyword evidence="2" id="KW-1133">Transmembrane helix</keyword>